<keyword evidence="8" id="KW-0156">Chromatin regulator</keyword>
<feature type="compositionally biased region" description="Basic and acidic residues" evidence="14">
    <location>
        <begin position="1868"/>
        <end position="1883"/>
    </location>
</feature>
<dbReference type="PROSITE" id="PS51192">
    <property type="entry name" value="HELICASE_ATP_BIND_1"/>
    <property type="match status" value="1"/>
</dbReference>
<dbReference type="InterPro" id="IPR027417">
    <property type="entry name" value="P-loop_NTPase"/>
</dbReference>
<evidence type="ECO:0000256" key="6">
    <source>
        <dbReference type="ARBA" id="ARBA00022801"/>
    </source>
</evidence>
<keyword evidence="3" id="KW-0597">Phosphoprotein</keyword>
<dbReference type="Proteomes" id="UP000472272">
    <property type="component" value="Chromosome 8"/>
</dbReference>
<dbReference type="FunFam" id="3.40.5.120:FF:000003">
    <property type="entry name" value="chromodomain-helicase-DNA-binding protein 9 isoform X1"/>
    <property type="match status" value="1"/>
</dbReference>
<feature type="region of interest" description="Disordered" evidence="14">
    <location>
        <begin position="1283"/>
        <end position="1312"/>
    </location>
</feature>
<dbReference type="Pfam" id="PF23078">
    <property type="entry name" value="HTH_CHD6-9"/>
    <property type="match status" value="1"/>
</dbReference>
<evidence type="ECO:0000259" key="17">
    <source>
        <dbReference type="PROSITE" id="PS51194"/>
    </source>
</evidence>
<evidence type="ECO:0000256" key="2">
    <source>
        <dbReference type="ARBA" id="ARBA00007025"/>
    </source>
</evidence>
<dbReference type="InterPro" id="IPR014001">
    <property type="entry name" value="Helicase_ATP-bd"/>
</dbReference>
<dbReference type="InterPro" id="IPR056342">
    <property type="entry name" value="HTH_CHD6-9"/>
</dbReference>
<evidence type="ECO:0000259" key="16">
    <source>
        <dbReference type="PROSITE" id="PS51192"/>
    </source>
</evidence>
<gene>
    <name evidence="18" type="primary">CHD9</name>
</gene>
<dbReference type="Pfam" id="PF07533">
    <property type="entry name" value="BRK"/>
    <property type="match status" value="2"/>
</dbReference>
<dbReference type="InterPro" id="IPR023780">
    <property type="entry name" value="Chromo_domain"/>
</dbReference>
<dbReference type="GO" id="GO:0006325">
    <property type="term" value="P:chromatin organization"/>
    <property type="evidence" value="ECO:0007669"/>
    <property type="project" value="UniProtKB-KW"/>
</dbReference>
<dbReference type="SMART" id="SM00298">
    <property type="entry name" value="CHROMO"/>
    <property type="match status" value="2"/>
</dbReference>
<dbReference type="SMART" id="SM00592">
    <property type="entry name" value="BRK"/>
    <property type="match status" value="2"/>
</dbReference>
<accession>A0A670JGS2</accession>
<dbReference type="GO" id="GO:0016787">
    <property type="term" value="F:hydrolase activity"/>
    <property type="evidence" value="ECO:0007669"/>
    <property type="project" value="UniProtKB-KW"/>
</dbReference>
<evidence type="ECO:0000256" key="13">
    <source>
        <dbReference type="ARBA" id="ARBA00049360"/>
    </source>
</evidence>
<dbReference type="SMART" id="SM00490">
    <property type="entry name" value="HELICc"/>
    <property type="match status" value="1"/>
</dbReference>
<evidence type="ECO:0000256" key="4">
    <source>
        <dbReference type="ARBA" id="ARBA00022737"/>
    </source>
</evidence>
<reference evidence="18" key="2">
    <citation type="submission" date="2025-08" db="UniProtKB">
        <authorList>
            <consortium name="Ensembl"/>
        </authorList>
    </citation>
    <scope>IDENTIFICATION</scope>
</reference>
<protein>
    <submittedName>
        <fullName evidence="18">Chromodomain helicase DNA binding protein 9</fullName>
    </submittedName>
</protein>
<dbReference type="SUPFAM" id="SSF54160">
    <property type="entry name" value="Chromo domain-like"/>
    <property type="match status" value="1"/>
</dbReference>
<dbReference type="PROSITE" id="PS51194">
    <property type="entry name" value="HELICASE_CTER"/>
    <property type="match status" value="1"/>
</dbReference>
<feature type="region of interest" description="Disordered" evidence="14">
    <location>
        <begin position="2036"/>
        <end position="2067"/>
    </location>
</feature>
<feature type="compositionally biased region" description="Polar residues" evidence="14">
    <location>
        <begin position="2494"/>
        <end position="2506"/>
    </location>
</feature>
<feature type="compositionally biased region" description="Basic and acidic residues" evidence="14">
    <location>
        <begin position="2410"/>
        <end position="2429"/>
    </location>
</feature>
<evidence type="ECO:0000256" key="7">
    <source>
        <dbReference type="ARBA" id="ARBA00022840"/>
    </source>
</evidence>
<name>A0A670JGS2_PODMU</name>
<evidence type="ECO:0000256" key="10">
    <source>
        <dbReference type="ARBA" id="ARBA00023125"/>
    </source>
</evidence>
<evidence type="ECO:0000259" key="15">
    <source>
        <dbReference type="PROSITE" id="PS50013"/>
    </source>
</evidence>
<keyword evidence="11" id="KW-0804">Transcription</keyword>
<evidence type="ECO:0000256" key="8">
    <source>
        <dbReference type="ARBA" id="ARBA00022853"/>
    </source>
</evidence>
<dbReference type="Gene3D" id="2.40.50.40">
    <property type="match status" value="1"/>
</dbReference>
<keyword evidence="7" id="KW-0067">ATP-binding</keyword>
<feature type="region of interest" description="Disordered" evidence="14">
    <location>
        <begin position="2405"/>
        <end position="2448"/>
    </location>
</feature>
<dbReference type="CDD" id="cd18663">
    <property type="entry name" value="CD2_tandem_CHD5-9_like"/>
    <property type="match status" value="1"/>
</dbReference>
<evidence type="ECO:0000256" key="11">
    <source>
        <dbReference type="ARBA" id="ARBA00023163"/>
    </source>
</evidence>
<feature type="compositionally biased region" description="Polar residues" evidence="14">
    <location>
        <begin position="1901"/>
        <end position="1911"/>
    </location>
</feature>
<feature type="compositionally biased region" description="Basic and acidic residues" evidence="14">
    <location>
        <begin position="426"/>
        <end position="443"/>
    </location>
</feature>
<keyword evidence="4" id="KW-0677">Repeat</keyword>
<evidence type="ECO:0000256" key="14">
    <source>
        <dbReference type="SAM" id="MobiDB-lite"/>
    </source>
</evidence>
<feature type="compositionally biased region" description="Basic and acidic residues" evidence="14">
    <location>
        <begin position="2507"/>
        <end position="2526"/>
    </location>
</feature>
<keyword evidence="9" id="KW-0805">Transcription regulation</keyword>
<evidence type="ECO:0000313" key="18">
    <source>
        <dbReference type="Ensembl" id="ENSPMRP00000022277.1"/>
    </source>
</evidence>
<keyword evidence="19" id="KW-1185">Reference proteome</keyword>
<dbReference type="Gene3D" id="3.40.5.120">
    <property type="match status" value="2"/>
</dbReference>
<feature type="compositionally biased region" description="Basic and acidic residues" evidence="14">
    <location>
        <begin position="1303"/>
        <end position="1312"/>
    </location>
</feature>
<dbReference type="PANTHER" id="PTHR46850:SF1">
    <property type="entry name" value="CHROMODOMAIN-HELICASE-DNA-BINDING PROTEIN 9"/>
    <property type="match status" value="1"/>
</dbReference>
<dbReference type="SUPFAM" id="SSF52540">
    <property type="entry name" value="P-loop containing nucleoside triphosphate hydrolases"/>
    <property type="match status" value="2"/>
</dbReference>
<dbReference type="FunFam" id="3.40.5.120:FF:000002">
    <property type="entry name" value="chromodomain-helicase-DNA-binding protein 9 isoform X1"/>
    <property type="match status" value="1"/>
</dbReference>
<dbReference type="PROSITE" id="PS50013">
    <property type="entry name" value="CHROMO_2"/>
    <property type="match status" value="1"/>
</dbReference>
<feature type="domain" description="Helicase C-terminal" evidence="17">
    <location>
        <begin position="1014"/>
        <end position="1170"/>
    </location>
</feature>
<dbReference type="SUPFAM" id="SSF160481">
    <property type="entry name" value="BRK domain-like"/>
    <property type="match status" value="2"/>
</dbReference>
<feature type="compositionally biased region" description="Polar residues" evidence="14">
    <location>
        <begin position="202"/>
        <end position="212"/>
    </location>
</feature>
<keyword evidence="10" id="KW-0238">DNA-binding</keyword>
<comment type="subcellular location">
    <subcellularLocation>
        <location evidence="1">Nucleus</location>
    </subcellularLocation>
</comment>
<reference evidence="18 19" key="1">
    <citation type="journal article" date="2019" name="Proc. Natl. Acad. Sci. U.S.A.">
        <title>Regulatory changes in pterin and carotenoid genes underlie balanced color polymorphisms in the wall lizard.</title>
        <authorList>
            <person name="Andrade P."/>
            <person name="Pinho C."/>
            <person name="Perez I de Lanuza G."/>
            <person name="Afonso S."/>
            <person name="Brejcha J."/>
            <person name="Rubin C.J."/>
            <person name="Wallerman O."/>
            <person name="Pereira P."/>
            <person name="Sabatino S.J."/>
            <person name="Bellati A."/>
            <person name="Pellitteri-Rosa D."/>
            <person name="Bosakova Z."/>
            <person name="Bunikis I."/>
            <person name="Carretero M.A."/>
            <person name="Feiner N."/>
            <person name="Marsik P."/>
            <person name="Pauperio F."/>
            <person name="Salvi D."/>
            <person name="Soler L."/>
            <person name="While G.M."/>
            <person name="Uller T."/>
            <person name="Font E."/>
            <person name="Andersson L."/>
            <person name="Carneiro M."/>
        </authorList>
    </citation>
    <scope>NUCLEOTIDE SEQUENCE</scope>
</reference>
<feature type="region of interest" description="Disordered" evidence="14">
    <location>
        <begin position="458"/>
        <end position="509"/>
    </location>
</feature>
<dbReference type="Gene3D" id="3.40.50.300">
    <property type="entry name" value="P-loop containing nucleotide triphosphate hydrolases"/>
    <property type="match status" value="1"/>
</dbReference>
<keyword evidence="5" id="KW-0547">Nucleotide-binding</keyword>
<feature type="region of interest" description="Disordered" evidence="14">
    <location>
        <begin position="419"/>
        <end position="443"/>
    </location>
</feature>
<dbReference type="InterPro" id="IPR049730">
    <property type="entry name" value="SNF2/RAD54-like_C"/>
</dbReference>
<dbReference type="Pfam" id="PF00271">
    <property type="entry name" value="Helicase_C"/>
    <property type="match status" value="1"/>
</dbReference>
<feature type="compositionally biased region" description="Low complexity" evidence="14">
    <location>
        <begin position="2439"/>
        <end position="2448"/>
    </location>
</feature>
<feature type="domain" description="Helicase ATP-binding" evidence="16">
    <location>
        <begin position="700"/>
        <end position="874"/>
    </location>
</feature>
<dbReference type="Gene3D" id="3.40.50.10810">
    <property type="entry name" value="Tandem AAA-ATPase domain"/>
    <property type="match status" value="1"/>
</dbReference>
<dbReference type="InterPro" id="IPR037259">
    <property type="entry name" value="BRK_sf"/>
</dbReference>
<dbReference type="CDD" id="cd18793">
    <property type="entry name" value="SF2_C_SNF"/>
    <property type="match status" value="1"/>
</dbReference>
<dbReference type="Ensembl" id="ENSPMRT00000023665.1">
    <property type="protein sequence ID" value="ENSPMRP00000022277.1"/>
    <property type="gene ID" value="ENSPMRG00000011919.1"/>
</dbReference>
<dbReference type="InterPro" id="IPR000330">
    <property type="entry name" value="SNF2_N"/>
</dbReference>
<proteinExistence type="inferred from homology"/>
<evidence type="ECO:0000256" key="12">
    <source>
        <dbReference type="ARBA" id="ARBA00023242"/>
    </source>
</evidence>
<dbReference type="InterPro" id="IPR016197">
    <property type="entry name" value="Chromo-like_dom_sf"/>
</dbReference>
<reference evidence="18" key="3">
    <citation type="submission" date="2025-09" db="UniProtKB">
        <authorList>
            <consortium name="Ensembl"/>
        </authorList>
    </citation>
    <scope>IDENTIFICATION</scope>
</reference>
<dbReference type="FunFam" id="2.40.50.40:FF:000001">
    <property type="entry name" value="chromodomain-helicase-DNA-binding protein 8 isoform X4"/>
    <property type="match status" value="1"/>
</dbReference>
<keyword evidence="6" id="KW-0378">Hydrolase</keyword>
<feature type="region of interest" description="Disordered" evidence="14">
    <location>
        <begin position="126"/>
        <end position="146"/>
    </location>
</feature>
<feature type="domain" description="Chromo" evidence="15">
    <location>
        <begin position="601"/>
        <end position="670"/>
    </location>
</feature>
<dbReference type="GeneTree" id="ENSGT00940000155706"/>
<dbReference type="Pfam" id="PF00385">
    <property type="entry name" value="Chromo"/>
    <property type="match status" value="1"/>
</dbReference>
<feature type="compositionally biased region" description="Low complexity" evidence="14">
    <location>
        <begin position="220"/>
        <end position="230"/>
    </location>
</feature>
<dbReference type="PANTHER" id="PTHR46850">
    <property type="entry name" value="CHROMODOMAIN-HELICASE-DNA-BINDING PROTEIN 9"/>
    <property type="match status" value="1"/>
</dbReference>
<dbReference type="GO" id="GO:0005524">
    <property type="term" value="F:ATP binding"/>
    <property type="evidence" value="ECO:0007669"/>
    <property type="project" value="UniProtKB-KW"/>
</dbReference>
<feature type="compositionally biased region" description="Acidic residues" evidence="14">
    <location>
        <begin position="1293"/>
        <end position="1302"/>
    </location>
</feature>
<dbReference type="InterPro" id="IPR001650">
    <property type="entry name" value="Helicase_C-like"/>
</dbReference>
<comment type="catalytic activity">
    <reaction evidence="13">
        <text>ATP + H2O = ADP + phosphate + H(+)</text>
        <dbReference type="Rhea" id="RHEA:13065"/>
        <dbReference type="ChEBI" id="CHEBI:15377"/>
        <dbReference type="ChEBI" id="CHEBI:15378"/>
        <dbReference type="ChEBI" id="CHEBI:30616"/>
        <dbReference type="ChEBI" id="CHEBI:43474"/>
        <dbReference type="ChEBI" id="CHEBI:456216"/>
    </reaction>
</comment>
<feature type="compositionally biased region" description="Low complexity" evidence="14">
    <location>
        <begin position="2545"/>
        <end position="2556"/>
    </location>
</feature>
<dbReference type="FunFam" id="3.40.50.10810:FF:000003">
    <property type="entry name" value="chromodomain-helicase-DNA-binding protein 8 isoform X4"/>
    <property type="match status" value="1"/>
</dbReference>
<dbReference type="SMART" id="SM00487">
    <property type="entry name" value="DEXDc"/>
    <property type="match status" value="1"/>
</dbReference>
<dbReference type="GO" id="GO:0003677">
    <property type="term" value="F:DNA binding"/>
    <property type="evidence" value="ECO:0007669"/>
    <property type="project" value="UniProtKB-KW"/>
</dbReference>
<dbReference type="InterPro" id="IPR006576">
    <property type="entry name" value="BRK_domain"/>
</dbReference>
<dbReference type="Gene3D" id="1.10.10.60">
    <property type="entry name" value="Homeodomain-like"/>
    <property type="match status" value="1"/>
</dbReference>
<comment type="similarity">
    <text evidence="2">Belongs to the SNF2/RAD54 helicase family.</text>
</comment>
<feature type="region of interest" description="Disordered" evidence="14">
    <location>
        <begin position="2494"/>
        <end position="2565"/>
    </location>
</feature>
<dbReference type="InterPro" id="IPR038718">
    <property type="entry name" value="SNF2-like_sf"/>
</dbReference>
<dbReference type="InterPro" id="IPR000953">
    <property type="entry name" value="Chromo/chromo_shadow_dom"/>
</dbReference>
<feature type="region of interest" description="Disordered" evidence="14">
    <location>
        <begin position="1868"/>
        <end position="1945"/>
    </location>
</feature>
<evidence type="ECO:0000313" key="19">
    <source>
        <dbReference type="Proteomes" id="UP000472272"/>
    </source>
</evidence>
<dbReference type="FunFam" id="3.40.50.300:FF:000015">
    <property type="entry name" value="chromodomain-helicase-DNA-binding protein 9 isoform X1"/>
    <property type="match status" value="1"/>
</dbReference>
<evidence type="ECO:0000256" key="3">
    <source>
        <dbReference type="ARBA" id="ARBA00022553"/>
    </source>
</evidence>
<organism evidence="18 19">
    <name type="scientific">Podarcis muralis</name>
    <name type="common">Wall lizard</name>
    <name type="synonym">Lacerta muralis</name>
    <dbReference type="NCBI Taxonomy" id="64176"/>
    <lineage>
        <taxon>Eukaryota</taxon>
        <taxon>Metazoa</taxon>
        <taxon>Chordata</taxon>
        <taxon>Craniata</taxon>
        <taxon>Vertebrata</taxon>
        <taxon>Euteleostomi</taxon>
        <taxon>Lepidosauria</taxon>
        <taxon>Squamata</taxon>
        <taxon>Bifurcata</taxon>
        <taxon>Unidentata</taxon>
        <taxon>Episquamata</taxon>
        <taxon>Laterata</taxon>
        <taxon>Lacertibaenia</taxon>
        <taxon>Lacertidae</taxon>
        <taxon>Podarcis</taxon>
    </lineage>
</organism>
<keyword evidence="12" id="KW-0539">Nucleus</keyword>
<dbReference type="InterPro" id="IPR051493">
    <property type="entry name" value="CHD"/>
</dbReference>
<evidence type="ECO:0000256" key="1">
    <source>
        <dbReference type="ARBA" id="ARBA00004123"/>
    </source>
</evidence>
<sequence>MTDPMMDFFDDANLFSDTLESLSDDAFVQTGPVSLVDELNLGAEFEPLHIDSLNHVQETQTQQKINEFGQLNQYDSLKLQVNQSFSSPAENVLSPHSEFNCSPIHPQSQTNGMFPDVADGSPMWGHQTSSSVSNQNGSPFHQGRSQSMQQNKSFVAHHDFALFQASEQHHPCASLQSQQNRNGINAEEDTQNQSENFMEVNASVSHRTSVSHAPQGATLSDSQQSISVQSFSQTASNSPHFCGTQDGNFDGHSPTITPCSVNTQFSPPYSYSSNHVSPTSLLQSSTALSVNNLLNSSPSLNSNNFHVLHSAHPRGSFSGSKLSAVNINFSAPAGSGPQLSYFSDPIEGNGFSSLDENLLHQVESQAESFTELDPETLLQEDLLPQFSESTFMNNVYIFFFLQPPSSKKTDGSGTYAKLQNTQVKSMSEKKQKKKVESESKQEKANRIISEAIAKAKERGERNIPRVMSPENFPSVSAEGREEKKGRKVKSKPKDKESKKPKTGSSSKTKERCIKNMTIISLRRIYLILLRACVGRNITNCLQQCANILLCHSSSYLHCEWATEQQLLKDKRIQQKIKRFKLRQAQRAHFFMEEEPFNPDYIEVDRVLEVSFCEDKDTGEPVTYYLVKWCSLPYEDSTWELKEDVDQGKIEEFEQLQALRPDSRRLDRPPSNSWKKIELSREYKNGNQLREYQLEGLNWLLFNWYNRQNCILADEMGLGKTIQSITFLYEILRTGIRGPFLIIAPLSTIANWEREFRTWTDLNVVVYHGSMVSRQMIQQYEMYFRDSQGRIIRGTYKFQAIITTFEMILGGCPELNAIEWRCVIIDEAHRLKNKNCKLLEGLKLMNLEHKVLLTGTPLQNTVEELFSLLHFLEPLRFPAESTFMQEFGDLKTEEQVQKLQAILKPMMLRRLKEDVEKKLAPKQETIIEVELTNIQKKYYRAILEKNFAFLSKGAGQANVPNLVNTMMELRKCCNHPYLIKGAEEKILGEFRETYNPTAPDFHLQAMIQSAGKLVLIDKLLPKMKAGGHKVLIFSQMVRCLDILEDYLIHKRYLYERIDGRVRGNLRQAAIDRFSKPDSDRFVFLLCTRAGGLGINLTAADTCIIFDSDWNPQNDLQAQARCHRIGQNKAVKVYRLITRNSYEREMFDRASLKLGLDKAVLQSMSGRENSVGGIQQLSKKEIEDLLRRGAYGAIMDEEDEGSKFCEEDIDQILQRRTKTITIESEGRGSTFAKASFVASGNRTDISLDDPNFWQKWAKKAEIDIDTISGRNSLVIDTPRIRKQTRPFSSTKDELAELSDIESEGDDKPKLRRPCDRSNGYGRTECFRVEKNLLVYGWGRWREILSHGRFKRQLNEQDVEIICRALLAYCLVHYRGDEKIKSFIWDLITPTEDGQTRELQNHLGLSAPVPRGRKGKKVKTQASTFDIHKAEWLRKYNPEHLLQDDGYKKHIKHHCNKVLLRVRMLYYLKQEVIGNDFLGNYFSEIDIWVPEPDHSEVPAEWWDTEADKSLLIGVFKHGYEKYNTIRADAALCFLERVGKPDDKAVAAEQRANDYIDGDVEDPEYKPAPAMFKDDMEVMKNRITRKFLCSLIIDGQMIEGDKLYWPTQSALTTRLRRLITAYQRTSKNRQIQQIQPAFPVQACVMQNPYEEAALNPKMAAKIERQQRWTRREEADFYRVVSTFGVVFDPDRGQFDWTKFRAMARLHKKTDESLEKYLYAFMAMCRRVCRLPSKDEPPTLREPITEERASRTLYRIELLRKVREQAVRHPQIFERLKLCQLNPDLPVWWECGTHDWDLLIGAAKHGVSRTDYHILRDPELSFMSAQRNYSQSKVALPITPTPLLHQYQMVLSASPLAPQARLLDIKGNTLEDTKVKNENHKEDPHSSGEESISTEDMRTGVKTEPLSPNNGTPSHATDQKPVVKTDSDSDSDEEESQKRPEGTPLLKAYDEESVASLSTVQDETQDSFQMNNGTPNSNCILQGGYMLAASYWPKDRVMINRLDSICQTILKGKWPSARRSYDSNTVASFYTTKLLDSPGAAAEYSEPSVPTPPSADVKEENDQSPQMSKVKKHVREKEFTVKINDVFFKCPCQSTATANGIIVDDQPVMKKRRGRRKNVEGVDILFINRNKVCHSINVPQVAPGINPALPYVPSHGVCDAESPVPVINLKDGTRLAGDDAPKRKDLEKWFNEHPGYVEDLGAFIPKMQLHEGRPKQKRHRCRNPNKLDINSLTGEERVQLINRRNARKVGGAFAPPLKDLCRFLKENSEYGVAPEWADVVKQSGFLPESMFDRILTGPVVREEVSRRGRRPKSEIAKAAAAAATATASIPVNPLLANGLLPGVDLSTLQALQQNLQNFQSLQVTAGLMGMPTSLNTAGEAKNMAAVFPMLLSGMAGLPNLLGMGGLLTKSTESASEEKKGNDSREPDGNKERTESQNAHNGGENSVSGSPSTSSAAAAAASPLALNPLLLSNILYPGMLLTPGLNLHIPALSQSNIFDVQNNENNGTGTAKQTEEKEENSRVKDQEDKRGAEPSSRNENSTDEGSEKADASSGSDSTSSSSEDSDSSDED</sequence>
<dbReference type="Pfam" id="PF00176">
    <property type="entry name" value="SNF2-rel_dom"/>
    <property type="match status" value="1"/>
</dbReference>
<dbReference type="GO" id="GO:0005634">
    <property type="term" value="C:nucleus"/>
    <property type="evidence" value="ECO:0007669"/>
    <property type="project" value="UniProtKB-SubCell"/>
</dbReference>
<evidence type="ECO:0000256" key="9">
    <source>
        <dbReference type="ARBA" id="ARBA00023015"/>
    </source>
</evidence>
<feature type="compositionally biased region" description="Basic and acidic residues" evidence="14">
    <location>
        <begin position="1912"/>
        <end position="1922"/>
    </location>
</feature>
<feature type="region of interest" description="Disordered" evidence="14">
    <location>
        <begin position="202"/>
        <end position="230"/>
    </location>
</feature>
<evidence type="ECO:0000256" key="5">
    <source>
        <dbReference type="ARBA" id="ARBA00022741"/>
    </source>
</evidence>